<reference evidence="1" key="1">
    <citation type="submission" date="2020-05" db="EMBL/GenBank/DDBJ databases">
        <title>Large-scale comparative analyses of tick genomes elucidate their genetic diversity and vector capacities.</title>
        <authorList>
            <person name="Jia N."/>
            <person name="Wang J."/>
            <person name="Shi W."/>
            <person name="Du L."/>
            <person name="Sun Y."/>
            <person name="Zhan W."/>
            <person name="Jiang J."/>
            <person name="Wang Q."/>
            <person name="Zhang B."/>
            <person name="Ji P."/>
            <person name="Sakyi L.B."/>
            <person name="Cui X."/>
            <person name="Yuan T."/>
            <person name="Jiang B."/>
            <person name="Yang W."/>
            <person name="Lam T.T.-Y."/>
            <person name="Chang Q."/>
            <person name="Ding S."/>
            <person name="Wang X."/>
            <person name="Zhu J."/>
            <person name="Ruan X."/>
            <person name="Zhao L."/>
            <person name="Wei J."/>
            <person name="Que T."/>
            <person name="Du C."/>
            <person name="Cheng J."/>
            <person name="Dai P."/>
            <person name="Han X."/>
            <person name="Huang E."/>
            <person name="Gao Y."/>
            <person name="Liu J."/>
            <person name="Shao H."/>
            <person name="Ye R."/>
            <person name="Li L."/>
            <person name="Wei W."/>
            <person name="Wang X."/>
            <person name="Wang C."/>
            <person name="Yang T."/>
            <person name="Huo Q."/>
            <person name="Li W."/>
            <person name="Guo W."/>
            <person name="Chen H."/>
            <person name="Zhou L."/>
            <person name="Ni X."/>
            <person name="Tian J."/>
            <person name="Zhou Y."/>
            <person name="Sheng Y."/>
            <person name="Liu T."/>
            <person name="Pan Y."/>
            <person name="Xia L."/>
            <person name="Li J."/>
            <person name="Zhao F."/>
            <person name="Cao W."/>
        </authorList>
    </citation>
    <scope>NUCLEOTIDE SEQUENCE</scope>
    <source>
        <strain evidence="1">Dsil-2018</strain>
    </source>
</reference>
<name>A0ACB8CDD2_DERSI</name>
<evidence type="ECO:0000313" key="2">
    <source>
        <dbReference type="Proteomes" id="UP000821865"/>
    </source>
</evidence>
<dbReference type="Proteomes" id="UP000821865">
    <property type="component" value="Chromosome 7"/>
</dbReference>
<sequence>MLVAVRMYGNNVLPILSEFRPILDVGLFEGSCHGVCANGFVDEAMVATEGFLSIDPVGELNVACKGQNRTVVPGHGVANPSWVDRVSVKSEASVDVSSANLQPRFSSRRYSHTRLGALKSPTSGGSPGPKLSAHD</sequence>
<proteinExistence type="predicted"/>
<dbReference type="EMBL" id="CM023476">
    <property type="protein sequence ID" value="KAH7940745.1"/>
    <property type="molecule type" value="Genomic_DNA"/>
</dbReference>
<accession>A0ACB8CDD2</accession>
<keyword evidence="2" id="KW-1185">Reference proteome</keyword>
<gene>
    <name evidence="1" type="ORF">HPB49_005128</name>
</gene>
<organism evidence="1 2">
    <name type="scientific">Dermacentor silvarum</name>
    <name type="common">Tick</name>
    <dbReference type="NCBI Taxonomy" id="543639"/>
    <lineage>
        <taxon>Eukaryota</taxon>
        <taxon>Metazoa</taxon>
        <taxon>Ecdysozoa</taxon>
        <taxon>Arthropoda</taxon>
        <taxon>Chelicerata</taxon>
        <taxon>Arachnida</taxon>
        <taxon>Acari</taxon>
        <taxon>Parasitiformes</taxon>
        <taxon>Ixodida</taxon>
        <taxon>Ixodoidea</taxon>
        <taxon>Ixodidae</taxon>
        <taxon>Rhipicephalinae</taxon>
        <taxon>Dermacentor</taxon>
    </lineage>
</organism>
<protein>
    <submittedName>
        <fullName evidence="1">Uncharacterized protein</fullName>
    </submittedName>
</protein>
<evidence type="ECO:0000313" key="1">
    <source>
        <dbReference type="EMBL" id="KAH7940745.1"/>
    </source>
</evidence>
<comment type="caution">
    <text evidence="1">The sequence shown here is derived from an EMBL/GenBank/DDBJ whole genome shotgun (WGS) entry which is preliminary data.</text>
</comment>